<organism evidence="1 2">
    <name type="scientific">Clunio marinus</name>
    <dbReference type="NCBI Taxonomy" id="568069"/>
    <lineage>
        <taxon>Eukaryota</taxon>
        <taxon>Metazoa</taxon>
        <taxon>Ecdysozoa</taxon>
        <taxon>Arthropoda</taxon>
        <taxon>Hexapoda</taxon>
        <taxon>Insecta</taxon>
        <taxon>Pterygota</taxon>
        <taxon>Neoptera</taxon>
        <taxon>Endopterygota</taxon>
        <taxon>Diptera</taxon>
        <taxon>Nematocera</taxon>
        <taxon>Chironomoidea</taxon>
        <taxon>Chironomidae</taxon>
        <taxon>Clunio</taxon>
    </lineage>
</organism>
<accession>A0A1J1J2G0</accession>
<protein>
    <submittedName>
        <fullName evidence="1">CLUMA_CG019661, isoform A</fullName>
    </submittedName>
</protein>
<proteinExistence type="predicted"/>
<name>A0A1J1J2G0_9DIPT</name>
<evidence type="ECO:0000313" key="2">
    <source>
        <dbReference type="Proteomes" id="UP000183832"/>
    </source>
</evidence>
<sequence length="78" mass="8743">MSNECGLKKFHQRALQNISTKSSTIVNTYDMRPPRNATGPISLIFRWHESNRPEVVVGAVAVGPIICADLLEVHNSYY</sequence>
<keyword evidence="2" id="KW-1185">Reference proteome</keyword>
<reference evidence="1 2" key="1">
    <citation type="submission" date="2015-04" db="EMBL/GenBank/DDBJ databases">
        <authorList>
            <person name="Syromyatnikov M.Y."/>
            <person name="Popov V.N."/>
        </authorList>
    </citation>
    <scope>NUCLEOTIDE SEQUENCE [LARGE SCALE GENOMIC DNA]</scope>
</reference>
<gene>
    <name evidence="1" type="ORF">CLUMA_CG019661</name>
</gene>
<dbReference type="EMBL" id="CVRI01000067">
    <property type="protein sequence ID" value="CRL06528.1"/>
    <property type="molecule type" value="Genomic_DNA"/>
</dbReference>
<dbReference type="Proteomes" id="UP000183832">
    <property type="component" value="Unassembled WGS sequence"/>
</dbReference>
<evidence type="ECO:0000313" key="1">
    <source>
        <dbReference type="EMBL" id="CRL06528.1"/>
    </source>
</evidence>
<dbReference type="AlphaFoldDB" id="A0A1J1J2G0"/>